<protein>
    <submittedName>
        <fullName evidence="2">Uncharacterized protein</fullName>
    </submittedName>
</protein>
<feature type="signal peptide" evidence="1">
    <location>
        <begin position="1"/>
        <end position="21"/>
    </location>
</feature>
<reference evidence="2" key="1">
    <citation type="submission" date="2021-03" db="EMBL/GenBank/DDBJ databases">
        <authorList>
            <person name="Bekaert M."/>
        </authorList>
    </citation>
    <scope>NUCLEOTIDE SEQUENCE</scope>
</reference>
<dbReference type="InterPro" id="IPR011042">
    <property type="entry name" value="6-blade_b-propeller_TolB-like"/>
</dbReference>
<evidence type="ECO:0000256" key="1">
    <source>
        <dbReference type="SAM" id="SignalP"/>
    </source>
</evidence>
<dbReference type="InterPro" id="IPR000033">
    <property type="entry name" value="LDLR_classB_rpt"/>
</dbReference>
<accession>A0A8S3SVM4</accession>
<dbReference type="SMART" id="SM00135">
    <property type="entry name" value="LY"/>
    <property type="match status" value="1"/>
</dbReference>
<name>A0A8S3SVM4_MYTED</name>
<gene>
    <name evidence="2" type="ORF">MEDL_36917</name>
</gene>
<proteinExistence type="predicted"/>
<dbReference type="AlphaFoldDB" id="A0A8S3SVM4"/>
<organism evidence="2 3">
    <name type="scientific">Mytilus edulis</name>
    <name type="common">Blue mussel</name>
    <dbReference type="NCBI Taxonomy" id="6550"/>
    <lineage>
        <taxon>Eukaryota</taxon>
        <taxon>Metazoa</taxon>
        <taxon>Spiralia</taxon>
        <taxon>Lophotrochozoa</taxon>
        <taxon>Mollusca</taxon>
        <taxon>Bivalvia</taxon>
        <taxon>Autobranchia</taxon>
        <taxon>Pteriomorphia</taxon>
        <taxon>Mytilida</taxon>
        <taxon>Mytiloidea</taxon>
        <taxon>Mytilidae</taxon>
        <taxon>Mytilinae</taxon>
        <taxon>Mytilus</taxon>
    </lineage>
</organism>
<dbReference type="PANTHER" id="PTHR46513">
    <property type="entry name" value="VITELLOGENIN RECEPTOR-LIKE PROTEIN-RELATED-RELATED"/>
    <property type="match status" value="1"/>
</dbReference>
<feature type="chain" id="PRO_5035918374" evidence="1">
    <location>
        <begin position="22"/>
        <end position="155"/>
    </location>
</feature>
<dbReference type="SUPFAM" id="SSF63825">
    <property type="entry name" value="YWTD domain"/>
    <property type="match status" value="1"/>
</dbReference>
<dbReference type="InterPro" id="IPR050778">
    <property type="entry name" value="Cueball_EGF_LRP_Nidogen"/>
</dbReference>
<dbReference type="Proteomes" id="UP000683360">
    <property type="component" value="Unassembled WGS sequence"/>
</dbReference>
<evidence type="ECO:0000313" key="3">
    <source>
        <dbReference type="Proteomes" id="UP000683360"/>
    </source>
</evidence>
<keyword evidence="3" id="KW-1185">Reference proteome</keyword>
<keyword evidence="1" id="KW-0732">Signal</keyword>
<sequence length="155" mass="17922">MKEHSSLLVMFSVLSLCDVQCIEENCCTQTRSYVKEIDLKSREIKVLLWVPGNFLFSLAYDYDERYLYIPRRNGDIIKFPYPNNQTVQFEIVISTNSTIGIAFDSVNKHIYWTEDATGKIMRCNADGTNKTTIFEETEPGALSIDIENRFVKRTV</sequence>
<dbReference type="Gene3D" id="2.120.10.30">
    <property type="entry name" value="TolB, C-terminal domain"/>
    <property type="match status" value="1"/>
</dbReference>
<dbReference type="OrthoDB" id="382013at2759"/>
<dbReference type="EMBL" id="CAJPWZ010001791">
    <property type="protein sequence ID" value="CAG2223666.1"/>
    <property type="molecule type" value="Genomic_DNA"/>
</dbReference>
<comment type="caution">
    <text evidence="2">The sequence shown here is derived from an EMBL/GenBank/DDBJ whole genome shotgun (WGS) entry which is preliminary data.</text>
</comment>
<evidence type="ECO:0000313" key="2">
    <source>
        <dbReference type="EMBL" id="CAG2223666.1"/>
    </source>
</evidence>